<dbReference type="HOGENOM" id="CLU_036532_3_2_14"/>
<evidence type="ECO:0000256" key="6">
    <source>
        <dbReference type="ARBA" id="ARBA00022490"/>
    </source>
</evidence>
<feature type="binding site" evidence="12">
    <location>
        <position position="28"/>
    </location>
    <ligand>
        <name>a divalent metal cation</name>
        <dbReference type="ChEBI" id="CHEBI:60240"/>
    </ligand>
</feature>
<dbReference type="GO" id="GO:0005737">
    <property type="term" value="C:cytoplasm"/>
    <property type="evidence" value="ECO:0007669"/>
    <property type="project" value="UniProtKB-SubCell"/>
</dbReference>
<comment type="similarity">
    <text evidence="5 13">Belongs to the RNase HII family.</text>
</comment>
<dbReference type="RefSeq" id="WP_011265144.1">
    <property type="nucleotide sequence ID" value="NC_006908.1"/>
</dbReference>
<reference evidence="15 16" key="1">
    <citation type="journal article" date="2004" name="Genome Res.">
        <title>The complete genome and proteome of Mycoplasma mobile.</title>
        <authorList>
            <person name="Jaffe J.D."/>
            <person name="Stange-Thomann N."/>
            <person name="Smith C."/>
            <person name="DeCaprio D."/>
            <person name="Fisher S."/>
            <person name="Butler J."/>
            <person name="Calvo S."/>
            <person name="Elkins T."/>
            <person name="FitzGerald M.G."/>
            <person name="Hafez N."/>
            <person name="Kodira C.D."/>
            <person name="Major J."/>
            <person name="Wang S."/>
            <person name="Wilkinson J."/>
            <person name="Nicol R."/>
            <person name="Nusbaum C."/>
            <person name="Birren B."/>
            <person name="Berg H.C."/>
            <person name="Church G.M."/>
        </authorList>
    </citation>
    <scope>NUCLEOTIDE SEQUENCE [LARGE SCALE GENOMIC DNA]</scope>
    <source>
        <strain evidence="16">ATCC 43663 / 163K / NCTC 11711</strain>
    </source>
</reference>
<evidence type="ECO:0000256" key="4">
    <source>
        <dbReference type="ARBA" id="ARBA00004496"/>
    </source>
</evidence>
<evidence type="ECO:0000256" key="5">
    <source>
        <dbReference type="ARBA" id="ARBA00007383"/>
    </source>
</evidence>
<dbReference type="PANTHER" id="PTHR10954">
    <property type="entry name" value="RIBONUCLEASE H2 SUBUNIT A"/>
    <property type="match status" value="1"/>
</dbReference>
<comment type="subcellular location">
    <subcellularLocation>
        <location evidence="4">Cytoplasm</location>
    </subcellularLocation>
</comment>
<evidence type="ECO:0000256" key="2">
    <source>
        <dbReference type="ARBA" id="ARBA00001946"/>
    </source>
</evidence>
<comment type="cofactor">
    <cofactor evidence="2">
        <name>Mg(2+)</name>
        <dbReference type="ChEBI" id="CHEBI:18420"/>
    </cofactor>
</comment>
<keyword evidence="11" id="KW-0464">Manganese</keyword>
<comment type="function">
    <text evidence="3 13">Endonuclease that specifically degrades the RNA of RNA-DNA hybrids.</text>
</comment>
<evidence type="ECO:0000256" key="11">
    <source>
        <dbReference type="ARBA" id="ARBA00023211"/>
    </source>
</evidence>
<evidence type="ECO:0000256" key="10">
    <source>
        <dbReference type="ARBA" id="ARBA00022801"/>
    </source>
</evidence>
<accession>Q6KH21</accession>
<keyword evidence="7 12" id="KW-0540">Nuclease</keyword>
<dbReference type="KEGG" id="mmo:MMOB6240"/>
<dbReference type="InterPro" id="IPR036397">
    <property type="entry name" value="RNaseH_sf"/>
</dbReference>
<keyword evidence="8 12" id="KW-0479">Metal-binding</keyword>
<dbReference type="OrthoDB" id="9803420at2"/>
<dbReference type="eggNOG" id="COG0164">
    <property type="taxonomic scope" value="Bacteria"/>
</dbReference>
<evidence type="ECO:0000256" key="8">
    <source>
        <dbReference type="ARBA" id="ARBA00022723"/>
    </source>
</evidence>
<dbReference type="GO" id="GO:0006298">
    <property type="term" value="P:mismatch repair"/>
    <property type="evidence" value="ECO:0007669"/>
    <property type="project" value="TreeGrafter"/>
</dbReference>
<dbReference type="InterPro" id="IPR024567">
    <property type="entry name" value="RNase_HII/HIII_dom"/>
</dbReference>
<dbReference type="PANTHER" id="PTHR10954:SF18">
    <property type="entry name" value="RIBONUCLEASE HII"/>
    <property type="match status" value="1"/>
</dbReference>
<evidence type="ECO:0000256" key="1">
    <source>
        <dbReference type="ARBA" id="ARBA00000077"/>
    </source>
</evidence>
<evidence type="ECO:0000256" key="3">
    <source>
        <dbReference type="ARBA" id="ARBA00004065"/>
    </source>
</evidence>
<dbReference type="EC" id="3.1.26.4" evidence="13"/>
<evidence type="ECO:0000313" key="16">
    <source>
        <dbReference type="Proteomes" id="UP000009072"/>
    </source>
</evidence>
<protein>
    <recommendedName>
        <fullName evidence="13">Ribonuclease</fullName>
        <ecNumber evidence="13">3.1.26.4</ecNumber>
    </recommendedName>
</protein>
<dbReference type="GO" id="GO:0032299">
    <property type="term" value="C:ribonuclease H2 complex"/>
    <property type="evidence" value="ECO:0007669"/>
    <property type="project" value="TreeGrafter"/>
</dbReference>
<organism evidence="15 16">
    <name type="scientific">Mycoplasma mobile (strain ATCC 43663 / 163K / NCTC 11711)</name>
    <name type="common">Mesomycoplasma mobile</name>
    <dbReference type="NCBI Taxonomy" id="267748"/>
    <lineage>
        <taxon>Bacteria</taxon>
        <taxon>Bacillati</taxon>
        <taxon>Mycoplasmatota</taxon>
        <taxon>Mycoplasmoidales</taxon>
        <taxon>Metamycoplasmataceae</taxon>
        <taxon>Mesomycoplasma</taxon>
    </lineage>
</organism>
<dbReference type="Gene3D" id="3.30.420.10">
    <property type="entry name" value="Ribonuclease H-like superfamily/Ribonuclease H"/>
    <property type="match status" value="1"/>
</dbReference>
<gene>
    <name evidence="15" type="primary">rnhB</name>
    <name evidence="15" type="ordered locus">MMOB6240</name>
</gene>
<dbReference type="InterPro" id="IPR001352">
    <property type="entry name" value="RNase_HII/HIII"/>
</dbReference>
<dbReference type="AlphaFoldDB" id="Q6KH21"/>
<proteinExistence type="inferred from homology"/>
<keyword evidence="10 12" id="KW-0378">Hydrolase</keyword>
<dbReference type="GO" id="GO:0043137">
    <property type="term" value="P:DNA replication, removal of RNA primer"/>
    <property type="evidence" value="ECO:0007669"/>
    <property type="project" value="TreeGrafter"/>
</dbReference>
<dbReference type="EMBL" id="AE017308">
    <property type="protein sequence ID" value="AAT28110.1"/>
    <property type="molecule type" value="Genomic_DNA"/>
</dbReference>
<dbReference type="SUPFAM" id="SSF53098">
    <property type="entry name" value="Ribonuclease H-like"/>
    <property type="match status" value="1"/>
</dbReference>
<evidence type="ECO:0000313" key="15">
    <source>
        <dbReference type="EMBL" id="AAT28110.1"/>
    </source>
</evidence>
<evidence type="ECO:0000256" key="12">
    <source>
        <dbReference type="PROSITE-ProRule" id="PRU01319"/>
    </source>
</evidence>
<sequence>MNKKLVSNSLYDFDKRFYNEFESIIACDEVGRGSLAGPIVVACVNLKPNFFNEKVRDSKKLNPRQREELSILIKENGSFHFCYINSKEIDLLNPLEATKKATTSCLNKFEEKGSQIILLDYLSNFSYSKKFINIKKGDNTSFSIASASILAKVERDNFMINLNNDEFDIYDFFKNKGYGTKNHLEAIKIFGPSKIHRLSYKPLKK</sequence>
<dbReference type="PROSITE" id="PS51975">
    <property type="entry name" value="RNASE_H_2"/>
    <property type="match status" value="1"/>
</dbReference>
<evidence type="ECO:0000259" key="14">
    <source>
        <dbReference type="PROSITE" id="PS51975"/>
    </source>
</evidence>
<feature type="binding site" evidence="12">
    <location>
        <position position="29"/>
    </location>
    <ligand>
        <name>a divalent metal cation</name>
        <dbReference type="ChEBI" id="CHEBI:60240"/>
    </ligand>
</feature>
<dbReference type="InterPro" id="IPR012337">
    <property type="entry name" value="RNaseH-like_sf"/>
</dbReference>
<feature type="binding site" evidence="12">
    <location>
        <position position="120"/>
    </location>
    <ligand>
        <name>a divalent metal cation</name>
        <dbReference type="ChEBI" id="CHEBI:60240"/>
    </ligand>
</feature>
<dbReference type="InterPro" id="IPR022898">
    <property type="entry name" value="RNase_HII"/>
</dbReference>
<evidence type="ECO:0000256" key="7">
    <source>
        <dbReference type="ARBA" id="ARBA00022722"/>
    </source>
</evidence>
<evidence type="ECO:0000256" key="13">
    <source>
        <dbReference type="RuleBase" id="RU003515"/>
    </source>
</evidence>
<dbReference type="STRING" id="267748.MMOB6240"/>
<dbReference type="Proteomes" id="UP000009072">
    <property type="component" value="Chromosome"/>
</dbReference>
<dbReference type="GO" id="GO:0046872">
    <property type="term" value="F:metal ion binding"/>
    <property type="evidence" value="ECO:0007669"/>
    <property type="project" value="UniProtKB-KW"/>
</dbReference>
<comment type="cofactor">
    <cofactor evidence="12">
        <name>Mn(2+)</name>
        <dbReference type="ChEBI" id="CHEBI:29035"/>
    </cofactor>
    <cofactor evidence="12">
        <name>Mg(2+)</name>
        <dbReference type="ChEBI" id="CHEBI:18420"/>
    </cofactor>
    <text evidence="12">Manganese or magnesium. Binds 1 divalent metal ion per monomer in the absence of substrate. May bind a second metal ion after substrate binding.</text>
</comment>
<dbReference type="CDD" id="cd07182">
    <property type="entry name" value="RNase_HII_bacteria_HII_like"/>
    <property type="match status" value="1"/>
</dbReference>
<feature type="domain" description="RNase H type-2" evidence="14">
    <location>
        <begin position="22"/>
        <end position="205"/>
    </location>
</feature>
<comment type="catalytic activity">
    <reaction evidence="1 12 13">
        <text>Endonucleolytic cleavage to 5'-phosphomonoester.</text>
        <dbReference type="EC" id="3.1.26.4"/>
    </reaction>
</comment>
<name>Q6KH21_MYCM1</name>
<keyword evidence="9 12" id="KW-0255">Endonuclease</keyword>
<dbReference type="Pfam" id="PF01351">
    <property type="entry name" value="RNase_HII"/>
    <property type="match status" value="1"/>
</dbReference>
<dbReference type="NCBIfam" id="NF000595">
    <property type="entry name" value="PRK00015.1-3"/>
    <property type="match status" value="1"/>
</dbReference>
<dbReference type="GO" id="GO:0003723">
    <property type="term" value="F:RNA binding"/>
    <property type="evidence" value="ECO:0007669"/>
    <property type="project" value="UniProtKB-UniRule"/>
</dbReference>
<dbReference type="GO" id="GO:0004523">
    <property type="term" value="F:RNA-DNA hybrid ribonuclease activity"/>
    <property type="evidence" value="ECO:0007669"/>
    <property type="project" value="UniProtKB-UniRule"/>
</dbReference>
<keyword evidence="16" id="KW-1185">Reference proteome</keyword>
<evidence type="ECO:0000256" key="9">
    <source>
        <dbReference type="ARBA" id="ARBA00022759"/>
    </source>
</evidence>
<keyword evidence="6" id="KW-0963">Cytoplasm</keyword>